<dbReference type="OrthoDB" id="4845509at2759"/>
<keyword evidence="3" id="KW-1185">Reference proteome</keyword>
<protein>
    <submittedName>
        <fullName evidence="2">Uncharacterized protein</fullName>
    </submittedName>
</protein>
<feature type="compositionally biased region" description="Basic residues" evidence="1">
    <location>
        <begin position="115"/>
        <end position="130"/>
    </location>
</feature>
<feature type="compositionally biased region" description="Basic and acidic residues" evidence="1">
    <location>
        <begin position="105"/>
        <end position="114"/>
    </location>
</feature>
<dbReference type="STRING" id="1209931.A0A135UZ88"/>
<gene>
    <name evidence="2" type="ORF">CSAL01_03223</name>
</gene>
<feature type="compositionally biased region" description="Basic and acidic residues" evidence="1">
    <location>
        <begin position="135"/>
        <end position="160"/>
    </location>
</feature>
<dbReference type="AlphaFoldDB" id="A0A135UZ88"/>
<sequence>MPIAIAISLAAKHVKRTPKRSAMSKVLQRANDELFRPRGLICVLVACVRAEPKEANTSPERKGHVTSTNVLDRSREKKLNLRKKVVVRLRDFGWSIPPQVELDEKHDFHPDLNNKRSHLRHSYRSRRRRSPSSESEEKRGLGRVILKEQCENENIGEGRQRQSTSRCAKLKHPANTENETLPLNGNKVTHWELGCNRLSDFGLVPGRVEVERLPADFFTAERDESITLEEAPHTDSETIRSSAVIQRLVPNQRETLDSDALYLMITNAHHEVDIFK</sequence>
<evidence type="ECO:0000256" key="1">
    <source>
        <dbReference type="SAM" id="MobiDB-lite"/>
    </source>
</evidence>
<accession>A0A135UZ88</accession>
<reference evidence="2 3" key="1">
    <citation type="submission" date="2014-02" db="EMBL/GenBank/DDBJ databases">
        <title>The genome sequence of Colletotrichum salicis CBS 607.94.</title>
        <authorList>
            <person name="Baroncelli R."/>
            <person name="Thon M.R."/>
        </authorList>
    </citation>
    <scope>NUCLEOTIDE SEQUENCE [LARGE SCALE GENOMIC DNA]</scope>
    <source>
        <strain evidence="2 3">CBS 607.94</strain>
    </source>
</reference>
<feature type="region of interest" description="Disordered" evidence="1">
    <location>
        <begin position="105"/>
        <end position="183"/>
    </location>
</feature>
<dbReference type="Proteomes" id="UP000070121">
    <property type="component" value="Unassembled WGS sequence"/>
</dbReference>
<organism evidence="2 3">
    <name type="scientific">Colletotrichum salicis</name>
    <dbReference type="NCBI Taxonomy" id="1209931"/>
    <lineage>
        <taxon>Eukaryota</taxon>
        <taxon>Fungi</taxon>
        <taxon>Dikarya</taxon>
        <taxon>Ascomycota</taxon>
        <taxon>Pezizomycotina</taxon>
        <taxon>Sordariomycetes</taxon>
        <taxon>Hypocreomycetidae</taxon>
        <taxon>Glomerellales</taxon>
        <taxon>Glomerellaceae</taxon>
        <taxon>Colletotrichum</taxon>
        <taxon>Colletotrichum acutatum species complex</taxon>
    </lineage>
</organism>
<feature type="region of interest" description="Disordered" evidence="1">
    <location>
        <begin position="53"/>
        <end position="74"/>
    </location>
</feature>
<dbReference type="EMBL" id="JFFI01000838">
    <property type="protein sequence ID" value="KXH65713.1"/>
    <property type="molecule type" value="Genomic_DNA"/>
</dbReference>
<evidence type="ECO:0000313" key="3">
    <source>
        <dbReference type="Proteomes" id="UP000070121"/>
    </source>
</evidence>
<comment type="caution">
    <text evidence="2">The sequence shown here is derived from an EMBL/GenBank/DDBJ whole genome shotgun (WGS) entry which is preliminary data.</text>
</comment>
<feature type="compositionally biased region" description="Basic and acidic residues" evidence="1">
    <location>
        <begin position="53"/>
        <end position="63"/>
    </location>
</feature>
<evidence type="ECO:0000313" key="2">
    <source>
        <dbReference type="EMBL" id="KXH65713.1"/>
    </source>
</evidence>
<proteinExistence type="predicted"/>
<name>A0A135UZ88_9PEZI</name>